<keyword evidence="3" id="KW-1185">Reference proteome</keyword>
<organism evidence="2 3">
    <name type="scientific">Chrysodeixis includens</name>
    <name type="common">Soybean looper</name>
    <name type="synonym">Pseudoplusia includens</name>
    <dbReference type="NCBI Taxonomy" id="689277"/>
    <lineage>
        <taxon>Eukaryota</taxon>
        <taxon>Metazoa</taxon>
        <taxon>Ecdysozoa</taxon>
        <taxon>Arthropoda</taxon>
        <taxon>Hexapoda</taxon>
        <taxon>Insecta</taxon>
        <taxon>Pterygota</taxon>
        <taxon>Neoptera</taxon>
        <taxon>Endopterygota</taxon>
        <taxon>Lepidoptera</taxon>
        <taxon>Glossata</taxon>
        <taxon>Ditrysia</taxon>
        <taxon>Noctuoidea</taxon>
        <taxon>Noctuidae</taxon>
        <taxon>Plusiinae</taxon>
        <taxon>Chrysodeixis</taxon>
    </lineage>
</organism>
<feature type="region of interest" description="Disordered" evidence="1">
    <location>
        <begin position="1"/>
        <end position="96"/>
    </location>
</feature>
<gene>
    <name evidence="2" type="ORF">CINC_LOCUS8852</name>
</gene>
<sequence>MQESCVKVYDVGRKRDHDDDAEEDEEEELAGGSENDDGSDSGSEADDDWSLTTRPTRPVIHGHSTFPHSMHLVSKSSIRSNAQEGNSDDSDGVADLDIEDIIEFDLD</sequence>
<evidence type="ECO:0000313" key="2">
    <source>
        <dbReference type="EMBL" id="CAD0206561.1"/>
    </source>
</evidence>
<proteinExistence type="predicted"/>
<evidence type="ECO:0000313" key="3">
    <source>
        <dbReference type="Proteomes" id="UP001154114"/>
    </source>
</evidence>
<dbReference type="EMBL" id="LR824031">
    <property type="protein sequence ID" value="CAD0206561.1"/>
    <property type="molecule type" value="Genomic_DNA"/>
</dbReference>
<reference evidence="2" key="1">
    <citation type="submission" date="2021-12" db="EMBL/GenBank/DDBJ databases">
        <authorList>
            <person name="King R."/>
        </authorList>
    </citation>
    <scope>NUCLEOTIDE SEQUENCE</scope>
</reference>
<name>A0A9N8L533_CHRIL</name>
<accession>A0A9N8L533</accession>
<evidence type="ECO:0000256" key="1">
    <source>
        <dbReference type="SAM" id="MobiDB-lite"/>
    </source>
</evidence>
<dbReference type="Proteomes" id="UP001154114">
    <property type="component" value="Chromosome 28"/>
</dbReference>
<feature type="compositionally biased region" description="Acidic residues" evidence="1">
    <location>
        <begin position="19"/>
        <end position="49"/>
    </location>
</feature>
<protein>
    <submittedName>
        <fullName evidence="2">Uncharacterized protein</fullName>
    </submittedName>
</protein>
<feature type="compositionally biased region" description="Polar residues" evidence="1">
    <location>
        <begin position="74"/>
        <end position="85"/>
    </location>
</feature>
<dbReference type="AlphaFoldDB" id="A0A9N8L533"/>
<feature type="compositionally biased region" description="Acidic residues" evidence="1">
    <location>
        <begin position="86"/>
        <end position="96"/>
    </location>
</feature>